<reference evidence="2" key="1">
    <citation type="submission" date="2021-09" db="EMBL/GenBank/DDBJ databases">
        <authorList>
            <person name="Martin H S."/>
        </authorList>
    </citation>
    <scope>NUCLEOTIDE SEQUENCE</scope>
</reference>
<accession>A0A8J2QR35</accession>
<dbReference type="PANTHER" id="PTHR10174:SF216">
    <property type="entry name" value="CRAL-TRIO DOMAIN-CONTAINING PROTEIN-RELATED"/>
    <property type="match status" value="1"/>
</dbReference>
<dbReference type="Pfam" id="PF00650">
    <property type="entry name" value="CRAL_TRIO"/>
    <property type="match status" value="1"/>
</dbReference>
<dbReference type="SUPFAM" id="SSF46938">
    <property type="entry name" value="CRAL/TRIO N-terminal domain"/>
    <property type="match status" value="1"/>
</dbReference>
<dbReference type="OrthoDB" id="6682367at2759"/>
<protein>
    <submittedName>
        <fullName evidence="2">(African queen) hypothetical protein</fullName>
    </submittedName>
</protein>
<dbReference type="Proteomes" id="UP000789524">
    <property type="component" value="Unassembled WGS sequence"/>
</dbReference>
<organism evidence="2 3">
    <name type="scientific">Danaus chrysippus</name>
    <name type="common">African queen</name>
    <dbReference type="NCBI Taxonomy" id="151541"/>
    <lineage>
        <taxon>Eukaryota</taxon>
        <taxon>Metazoa</taxon>
        <taxon>Ecdysozoa</taxon>
        <taxon>Arthropoda</taxon>
        <taxon>Hexapoda</taxon>
        <taxon>Insecta</taxon>
        <taxon>Pterygota</taxon>
        <taxon>Neoptera</taxon>
        <taxon>Endopterygota</taxon>
        <taxon>Lepidoptera</taxon>
        <taxon>Glossata</taxon>
        <taxon>Ditrysia</taxon>
        <taxon>Papilionoidea</taxon>
        <taxon>Nymphalidae</taxon>
        <taxon>Danainae</taxon>
        <taxon>Danaini</taxon>
        <taxon>Danaina</taxon>
        <taxon>Danaus</taxon>
        <taxon>Anosia</taxon>
    </lineage>
</organism>
<dbReference type="GO" id="GO:0016020">
    <property type="term" value="C:membrane"/>
    <property type="evidence" value="ECO:0007669"/>
    <property type="project" value="TreeGrafter"/>
</dbReference>
<feature type="domain" description="CRAL-TRIO" evidence="1">
    <location>
        <begin position="90"/>
        <end position="257"/>
    </location>
</feature>
<evidence type="ECO:0000259" key="1">
    <source>
        <dbReference type="PROSITE" id="PS50191"/>
    </source>
</evidence>
<dbReference type="PRINTS" id="PR00180">
    <property type="entry name" value="CRETINALDHBP"/>
</dbReference>
<dbReference type="Gene3D" id="1.10.8.20">
    <property type="entry name" value="N-terminal domain of phosphatidylinositol transfer protein sec14p"/>
    <property type="match status" value="1"/>
</dbReference>
<evidence type="ECO:0000313" key="2">
    <source>
        <dbReference type="EMBL" id="CAG9567048.1"/>
    </source>
</evidence>
<dbReference type="SUPFAM" id="SSF52087">
    <property type="entry name" value="CRAL/TRIO domain"/>
    <property type="match status" value="1"/>
</dbReference>
<proteinExistence type="predicted"/>
<dbReference type="InterPro" id="IPR036273">
    <property type="entry name" value="CRAL/TRIO_N_dom_sf"/>
</dbReference>
<sequence>MTTRKLCLLLQEKAENELFEKSNRIPSDIEAIKEWLKKQPHLQAVNPTDQWLIAFLRGNKYSLERTKEKCEMYYTLRTIVPEIFRGRDPMDPYIQEILKLGVFLPLKSCKSADACKATITRFGASDSSKYHLLDIMKVMFMIIEILLLEDDNFVVAGMDVLFDMKGVGINILSQWTPTIAKKLIFLIEKALPVRMKSSHVINIPPGFEAAYNLFKAFVADKIKQRFHLYSQNYDRMYDTLPRNILPKEYGGDDGSLQELIDFWKSKVESYRDWFLKEETERSNEALRPDKPKTTSNLFGVEGSFRKLDVD</sequence>
<comment type="caution">
    <text evidence="2">The sequence shown here is derived from an EMBL/GenBank/DDBJ whole genome shotgun (WGS) entry which is preliminary data.</text>
</comment>
<dbReference type="SMART" id="SM00516">
    <property type="entry name" value="SEC14"/>
    <property type="match status" value="1"/>
</dbReference>
<dbReference type="Gene3D" id="3.40.525.10">
    <property type="entry name" value="CRAL-TRIO lipid binding domain"/>
    <property type="match status" value="1"/>
</dbReference>
<evidence type="ECO:0000313" key="3">
    <source>
        <dbReference type="Proteomes" id="UP000789524"/>
    </source>
</evidence>
<dbReference type="PANTHER" id="PTHR10174">
    <property type="entry name" value="ALPHA-TOCOPHEROL TRANSFER PROTEIN-RELATED"/>
    <property type="match status" value="1"/>
</dbReference>
<keyword evidence="3" id="KW-1185">Reference proteome</keyword>
<dbReference type="PROSITE" id="PS50191">
    <property type="entry name" value="CRAL_TRIO"/>
    <property type="match status" value="1"/>
</dbReference>
<dbReference type="InterPro" id="IPR036865">
    <property type="entry name" value="CRAL-TRIO_dom_sf"/>
</dbReference>
<dbReference type="CDD" id="cd00170">
    <property type="entry name" value="SEC14"/>
    <property type="match status" value="1"/>
</dbReference>
<dbReference type="GO" id="GO:1902936">
    <property type="term" value="F:phosphatidylinositol bisphosphate binding"/>
    <property type="evidence" value="ECO:0007669"/>
    <property type="project" value="TreeGrafter"/>
</dbReference>
<name>A0A8J2QR35_9NEOP</name>
<dbReference type="EMBL" id="CAKASE010000057">
    <property type="protein sequence ID" value="CAG9567048.1"/>
    <property type="molecule type" value="Genomic_DNA"/>
</dbReference>
<dbReference type="InterPro" id="IPR001251">
    <property type="entry name" value="CRAL-TRIO_dom"/>
</dbReference>
<gene>
    <name evidence="2" type="ORF">DCHRY22_LOCUS7594</name>
</gene>
<dbReference type="Gene3D" id="1.20.5.1200">
    <property type="entry name" value="Alpha-tocopherol transfer"/>
    <property type="match status" value="1"/>
</dbReference>
<dbReference type="AlphaFoldDB" id="A0A8J2QR35"/>